<dbReference type="AlphaFoldDB" id="A0AAN5CJE8"/>
<evidence type="ECO:0000256" key="1">
    <source>
        <dbReference type="SAM" id="Phobius"/>
    </source>
</evidence>
<feature type="non-terminal residue" evidence="2">
    <location>
        <position position="1"/>
    </location>
</feature>
<feature type="transmembrane region" description="Helical" evidence="1">
    <location>
        <begin position="40"/>
        <end position="63"/>
    </location>
</feature>
<keyword evidence="3" id="KW-1185">Reference proteome</keyword>
<sequence length="76" mass="8347">VGSSMQLGFGIFVLLTCSILNCLISVLHSQGTTSFHHFRIVHEIMFVTSDLLSVGPALYTILLPGPIRSFLTRKIT</sequence>
<protein>
    <recommendedName>
        <fullName evidence="4">G protein-coupled receptor</fullName>
    </recommendedName>
</protein>
<keyword evidence="1" id="KW-1133">Transmembrane helix</keyword>
<evidence type="ECO:0000313" key="3">
    <source>
        <dbReference type="Proteomes" id="UP001328107"/>
    </source>
</evidence>
<keyword evidence="1" id="KW-0472">Membrane</keyword>
<gene>
    <name evidence="2" type="ORF">PMAYCL1PPCAC_15655</name>
</gene>
<name>A0AAN5CJE8_9BILA</name>
<accession>A0AAN5CJE8</accession>
<feature type="transmembrane region" description="Helical" evidence="1">
    <location>
        <begin position="7"/>
        <end position="28"/>
    </location>
</feature>
<organism evidence="2 3">
    <name type="scientific">Pristionchus mayeri</name>
    <dbReference type="NCBI Taxonomy" id="1317129"/>
    <lineage>
        <taxon>Eukaryota</taxon>
        <taxon>Metazoa</taxon>
        <taxon>Ecdysozoa</taxon>
        <taxon>Nematoda</taxon>
        <taxon>Chromadorea</taxon>
        <taxon>Rhabditida</taxon>
        <taxon>Rhabditina</taxon>
        <taxon>Diplogasteromorpha</taxon>
        <taxon>Diplogasteroidea</taxon>
        <taxon>Neodiplogasteridae</taxon>
        <taxon>Pristionchus</taxon>
    </lineage>
</organism>
<proteinExistence type="predicted"/>
<evidence type="ECO:0000313" key="2">
    <source>
        <dbReference type="EMBL" id="GMR45460.1"/>
    </source>
</evidence>
<dbReference type="EMBL" id="BTRK01000004">
    <property type="protein sequence ID" value="GMR45460.1"/>
    <property type="molecule type" value="Genomic_DNA"/>
</dbReference>
<dbReference type="Proteomes" id="UP001328107">
    <property type="component" value="Unassembled WGS sequence"/>
</dbReference>
<keyword evidence="1" id="KW-0812">Transmembrane</keyword>
<evidence type="ECO:0008006" key="4">
    <source>
        <dbReference type="Google" id="ProtNLM"/>
    </source>
</evidence>
<comment type="caution">
    <text evidence="2">The sequence shown here is derived from an EMBL/GenBank/DDBJ whole genome shotgun (WGS) entry which is preliminary data.</text>
</comment>
<feature type="non-terminal residue" evidence="2">
    <location>
        <position position="76"/>
    </location>
</feature>
<reference evidence="3" key="1">
    <citation type="submission" date="2022-10" db="EMBL/GenBank/DDBJ databases">
        <title>Genome assembly of Pristionchus species.</title>
        <authorList>
            <person name="Yoshida K."/>
            <person name="Sommer R.J."/>
        </authorList>
    </citation>
    <scope>NUCLEOTIDE SEQUENCE [LARGE SCALE GENOMIC DNA]</scope>
    <source>
        <strain evidence="3">RS5460</strain>
    </source>
</reference>